<dbReference type="SUPFAM" id="SSF57850">
    <property type="entry name" value="RING/U-box"/>
    <property type="match status" value="1"/>
</dbReference>
<name>A0A7R9UAV8_9STRA</name>
<dbReference type="SMART" id="SM00248">
    <property type="entry name" value="ANK"/>
    <property type="match status" value="4"/>
</dbReference>
<feature type="repeat" description="ANK" evidence="3">
    <location>
        <begin position="38"/>
        <end position="70"/>
    </location>
</feature>
<dbReference type="EMBL" id="HBEA01013088">
    <property type="protein sequence ID" value="CAD8260449.1"/>
    <property type="molecule type" value="Transcribed_RNA"/>
</dbReference>
<evidence type="ECO:0000256" key="4">
    <source>
        <dbReference type="PROSITE-ProRule" id="PRU00175"/>
    </source>
</evidence>
<dbReference type="InterPro" id="IPR002110">
    <property type="entry name" value="Ankyrin_rpt"/>
</dbReference>
<gene>
    <name evidence="7" type="ORF">PPYR1160_LOCUS9951</name>
</gene>
<feature type="coiled-coil region" evidence="5">
    <location>
        <begin position="271"/>
        <end position="302"/>
    </location>
</feature>
<dbReference type="Pfam" id="PF12796">
    <property type="entry name" value="Ank_2"/>
    <property type="match status" value="2"/>
</dbReference>
<keyword evidence="4" id="KW-0863">Zinc-finger</keyword>
<dbReference type="SMART" id="SM00184">
    <property type="entry name" value="RING"/>
    <property type="match status" value="1"/>
</dbReference>
<dbReference type="InterPro" id="IPR001841">
    <property type="entry name" value="Znf_RING"/>
</dbReference>
<dbReference type="SUPFAM" id="SSF48403">
    <property type="entry name" value="Ankyrin repeat"/>
    <property type="match status" value="1"/>
</dbReference>
<protein>
    <recommendedName>
        <fullName evidence="6">RING-type domain-containing protein</fullName>
    </recommendedName>
</protein>
<feature type="repeat" description="ANK" evidence="3">
    <location>
        <begin position="105"/>
        <end position="137"/>
    </location>
</feature>
<dbReference type="PROSITE" id="PS50088">
    <property type="entry name" value="ANK_REPEAT"/>
    <property type="match status" value="2"/>
</dbReference>
<dbReference type="PROSITE" id="PS50089">
    <property type="entry name" value="ZF_RING_2"/>
    <property type="match status" value="1"/>
</dbReference>
<dbReference type="InterPro" id="IPR013083">
    <property type="entry name" value="Znf_RING/FYVE/PHD"/>
</dbReference>
<dbReference type="GO" id="GO:0008270">
    <property type="term" value="F:zinc ion binding"/>
    <property type="evidence" value="ECO:0007669"/>
    <property type="project" value="UniProtKB-KW"/>
</dbReference>
<proteinExistence type="predicted"/>
<accession>A0A7R9UAV8</accession>
<evidence type="ECO:0000259" key="6">
    <source>
        <dbReference type="PROSITE" id="PS50089"/>
    </source>
</evidence>
<keyword evidence="4" id="KW-0862">Zinc</keyword>
<feature type="domain" description="RING-type" evidence="6">
    <location>
        <begin position="301"/>
        <end position="340"/>
    </location>
</feature>
<evidence type="ECO:0000256" key="5">
    <source>
        <dbReference type="SAM" id="Coils"/>
    </source>
</evidence>
<keyword evidence="4" id="KW-0479">Metal-binding</keyword>
<keyword evidence="5" id="KW-0175">Coiled coil</keyword>
<keyword evidence="1" id="KW-0677">Repeat</keyword>
<dbReference type="AlphaFoldDB" id="A0A7R9UAV8"/>
<dbReference type="Pfam" id="PF13920">
    <property type="entry name" value="zf-C3HC4_3"/>
    <property type="match status" value="1"/>
</dbReference>
<evidence type="ECO:0000256" key="2">
    <source>
        <dbReference type="ARBA" id="ARBA00023043"/>
    </source>
</evidence>
<sequence length="351" mass="37831">MSSSADVLALWAAARTGDAGEAERAINDGALVDSRNPYGWTALLTAAYNGHVAVLRTLLRLGADASAKDTEGWTALMYAAQKCHQEAVETLIQHSIGGIDERNDDGWTPLMLAAGFGDRTTVECLLDYGASLHASNNDGKTALDLARAAENGDVAAVLLERAAARDAAKPRQLGFPSLSGLWSSAYQSDAPRKSESVGSGVAHDEVEGLKAAVIEARAQRGRSEARIGALNAELERLRTERSTLLTANGTLHEELRLCHGEGLQDLSMAALQQLEEQVRIGLEKITQRREELEAALENKLCVICEEHPKIVVLLPCRHLCVCKKCAELPDLSRRGCPLCRSKIEDTLVVYA</sequence>
<evidence type="ECO:0000313" key="7">
    <source>
        <dbReference type="EMBL" id="CAD8260449.1"/>
    </source>
</evidence>
<organism evidence="7">
    <name type="scientific">Pinguiococcus pyrenoidosus</name>
    <dbReference type="NCBI Taxonomy" id="172671"/>
    <lineage>
        <taxon>Eukaryota</taxon>
        <taxon>Sar</taxon>
        <taxon>Stramenopiles</taxon>
        <taxon>Ochrophyta</taxon>
        <taxon>Pinguiophyceae</taxon>
        <taxon>Pinguiochrysidales</taxon>
        <taxon>Pinguiochrysidaceae</taxon>
        <taxon>Pinguiococcus</taxon>
    </lineage>
</organism>
<dbReference type="PANTHER" id="PTHR24171">
    <property type="entry name" value="ANKYRIN REPEAT DOMAIN-CONTAINING PROTEIN 39-RELATED"/>
    <property type="match status" value="1"/>
</dbReference>
<dbReference type="PROSITE" id="PS50297">
    <property type="entry name" value="ANK_REP_REGION"/>
    <property type="match status" value="2"/>
</dbReference>
<dbReference type="Gene3D" id="3.30.40.10">
    <property type="entry name" value="Zinc/RING finger domain, C3HC4 (zinc finger)"/>
    <property type="match status" value="1"/>
</dbReference>
<reference evidence="7" key="1">
    <citation type="submission" date="2021-01" db="EMBL/GenBank/DDBJ databases">
        <authorList>
            <person name="Corre E."/>
            <person name="Pelletier E."/>
            <person name="Niang G."/>
            <person name="Scheremetjew M."/>
            <person name="Finn R."/>
            <person name="Kale V."/>
            <person name="Holt S."/>
            <person name="Cochrane G."/>
            <person name="Meng A."/>
            <person name="Brown T."/>
            <person name="Cohen L."/>
        </authorList>
    </citation>
    <scope>NUCLEOTIDE SEQUENCE</scope>
    <source>
        <strain evidence="7">CCMP2078</strain>
    </source>
</reference>
<evidence type="ECO:0000256" key="3">
    <source>
        <dbReference type="PROSITE-ProRule" id="PRU00023"/>
    </source>
</evidence>
<keyword evidence="2 3" id="KW-0040">ANK repeat</keyword>
<dbReference type="Gene3D" id="1.25.40.20">
    <property type="entry name" value="Ankyrin repeat-containing domain"/>
    <property type="match status" value="2"/>
</dbReference>
<dbReference type="InterPro" id="IPR036770">
    <property type="entry name" value="Ankyrin_rpt-contain_sf"/>
</dbReference>
<evidence type="ECO:0000256" key="1">
    <source>
        <dbReference type="ARBA" id="ARBA00022737"/>
    </source>
</evidence>